<sequence>MPVTVEPVVIMLAGSLDEWLPHFRGLEERIADAVEAAWPVCIKPLQSKKNAMTHEDHITEHLVQSLIRTKLVPGRIIYQYTLLAEDAGGNVSAPSNIDFVLTVGDDEDVYLACECKRLNVPYKTGVRALVGEYVDEGLMRFVTGQYSSGLPLAMMLGYVMNAKTDVARRGVGRIMALRSTAIGLQSERDAAIVSGRPLRFHTTHACVSGHVIEVAHTLLAWP</sequence>
<evidence type="ECO:0000313" key="2">
    <source>
        <dbReference type="Proteomes" id="UP001595721"/>
    </source>
</evidence>
<dbReference type="EMBL" id="JBHRXJ010000017">
    <property type="protein sequence ID" value="MFC3529958.1"/>
    <property type="molecule type" value="Genomic_DNA"/>
</dbReference>
<name>A0ABV7R7G6_9RHOB</name>
<keyword evidence="2" id="KW-1185">Reference proteome</keyword>
<dbReference type="Proteomes" id="UP001595721">
    <property type="component" value="Unassembled WGS sequence"/>
</dbReference>
<reference evidence="2" key="1">
    <citation type="journal article" date="2019" name="Int. J. Syst. Evol. Microbiol.">
        <title>The Global Catalogue of Microorganisms (GCM) 10K type strain sequencing project: providing services to taxonomists for standard genome sequencing and annotation.</title>
        <authorList>
            <consortium name="The Broad Institute Genomics Platform"/>
            <consortium name="The Broad Institute Genome Sequencing Center for Infectious Disease"/>
            <person name="Wu L."/>
            <person name="Ma J."/>
        </authorList>
    </citation>
    <scope>NUCLEOTIDE SEQUENCE [LARGE SCALE GENOMIC DNA]</scope>
    <source>
        <strain evidence="2">KCTC 42899</strain>
    </source>
</reference>
<dbReference type="RefSeq" id="WP_377746108.1">
    <property type="nucleotide sequence ID" value="NZ_JBHRXJ010000017.1"/>
</dbReference>
<comment type="caution">
    <text evidence="1">The sequence shown here is derived from an EMBL/GenBank/DDBJ whole genome shotgun (WGS) entry which is preliminary data.</text>
</comment>
<gene>
    <name evidence="1" type="ORF">ACFOMH_17420</name>
</gene>
<protein>
    <recommendedName>
        <fullName evidence="3">Restriction endonuclease type IV Mrr domain-containing protein</fullName>
    </recommendedName>
</protein>
<evidence type="ECO:0008006" key="3">
    <source>
        <dbReference type="Google" id="ProtNLM"/>
    </source>
</evidence>
<evidence type="ECO:0000313" key="1">
    <source>
        <dbReference type="EMBL" id="MFC3529958.1"/>
    </source>
</evidence>
<organism evidence="1 2">
    <name type="scientific">Paracoccus mangrovi</name>
    <dbReference type="NCBI Taxonomy" id="1715645"/>
    <lineage>
        <taxon>Bacteria</taxon>
        <taxon>Pseudomonadati</taxon>
        <taxon>Pseudomonadota</taxon>
        <taxon>Alphaproteobacteria</taxon>
        <taxon>Rhodobacterales</taxon>
        <taxon>Paracoccaceae</taxon>
        <taxon>Paracoccus</taxon>
    </lineage>
</organism>
<accession>A0ABV7R7G6</accession>
<proteinExistence type="predicted"/>